<name>A0ABN2U2X9_9ACTN</name>
<gene>
    <name evidence="3" type="ORF">GCM10009839_28130</name>
</gene>
<evidence type="ECO:0000256" key="1">
    <source>
        <dbReference type="SAM" id="MobiDB-lite"/>
    </source>
</evidence>
<feature type="region of interest" description="Disordered" evidence="1">
    <location>
        <begin position="73"/>
        <end position="105"/>
    </location>
</feature>
<reference evidence="3 4" key="1">
    <citation type="journal article" date="2019" name="Int. J. Syst. Evol. Microbiol.">
        <title>The Global Catalogue of Microorganisms (GCM) 10K type strain sequencing project: providing services to taxonomists for standard genome sequencing and annotation.</title>
        <authorList>
            <consortium name="The Broad Institute Genomics Platform"/>
            <consortium name="The Broad Institute Genome Sequencing Center for Infectious Disease"/>
            <person name="Wu L."/>
            <person name="Ma J."/>
        </authorList>
    </citation>
    <scope>NUCLEOTIDE SEQUENCE [LARGE SCALE GENOMIC DNA]</scope>
    <source>
        <strain evidence="3 4">JCM 16014</strain>
    </source>
</reference>
<keyword evidence="2" id="KW-0472">Membrane</keyword>
<keyword evidence="4" id="KW-1185">Reference proteome</keyword>
<evidence type="ECO:0000313" key="3">
    <source>
        <dbReference type="EMBL" id="GAA2027629.1"/>
    </source>
</evidence>
<accession>A0ABN2U2X9</accession>
<feature type="transmembrane region" description="Helical" evidence="2">
    <location>
        <begin position="49"/>
        <end position="70"/>
    </location>
</feature>
<evidence type="ECO:0000256" key="2">
    <source>
        <dbReference type="SAM" id="Phobius"/>
    </source>
</evidence>
<organism evidence="3 4">
    <name type="scientific">Catenulispora yoronensis</name>
    <dbReference type="NCBI Taxonomy" id="450799"/>
    <lineage>
        <taxon>Bacteria</taxon>
        <taxon>Bacillati</taxon>
        <taxon>Actinomycetota</taxon>
        <taxon>Actinomycetes</taxon>
        <taxon>Catenulisporales</taxon>
        <taxon>Catenulisporaceae</taxon>
        <taxon>Catenulispora</taxon>
    </lineage>
</organism>
<protein>
    <submittedName>
        <fullName evidence="3">Uncharacterized protein</fullName>
    </submittedName>
</protein>
<dbReference type="EMBL" id="BAAAQN010000013">
    <property type="protein sequence ID" value="GAA2027629.1"/>
    <property type="molecule type" value="Genomic_DNA"/>
</dbReference>
<comment type="caution">
    <text evidence="3">The sequence shown here is derived from an EMBL/GenBank/DDBJ whole genome shotgun (WGS) entry which is preliminary data.</text>
</comment>
<evidence type="ECO:0000313" key="4">
    <source>
        <dbReference type="Proteomes" id="UP001500751"/>
    </source>
</evidence>
<dbReference type="Proteomes" id="UP001500751">
    <property type="component" value="Unassembled WGS sequence"/>
</dbReference>
<proteinExistence type="predicted"/>
<dbReference type="RefSeq" id="WP_344666012.1">
    <property type="nucleotide sequence ID" value="NZ_BAAAQN010000013.1"/>
</dbReference>
<keyword evidence="2" id="KW-1133">Transmembrane helix</keyword>
<sequence>MDIEDFEASEDAAVRGVLGTAFGVAEPPLRDLASGSIARGDSARRRNRVFAVGGTALSVVAVVGTFAVVAGTGGEGRSRTAGASGTANASPPRSVAEQATDEADKVQDVRTRLPVLLQPLLPAGVTVRPAPSDYMVLSQNTFLLTGPDGTTRLSATGGTVDWIPDQDRMTGCLQVGTCDVHKVSGGTVYVNDVSHTAADASGGLQDSLKPGTSNQIVGREVWMTFIPNDRSAQYLQFRQATAVAVPQYLEKAPVGWTEAWPPVAPVKDGFNAKGVQFSADAFAALAVRPGIDKVETLLDGKSAASPEAVQAVDDVNRRLSGLMKPVLPPGVEPRVYVQPGGATMLLTGPSGDNTLQISTVEREHTPFTLAQACPSAAEAQNCEQHAVPGGRVLTWSMVSNGDGKTGTSRKPTDFQYWYLPDDASQPAVDFMLSTVSATGDSSNPVTTDDPLLTVGQFSAAASRTQLADIAAQVVALVK</sequence>
<keyword evidence="2" id="KW-0812">Transmembrane</keyword>
<feature type="compositionally biased region" description="Polar residues" evidence="1">
    <location>
        <begin position="81"/>
        <end position="91"/>
    </location>
</feature>